<dbReference type="Proteomes" id="UP001275084">
    <property type="component" value="Unassembled WGS sequence"/>
</dbReference>
<feature type="transmembrane region" description="Helical" evidence="2">
    <location>
        <begin position="417"/>
        <end position="440"/>
    </location>
</feature>
<feature type="region of interest" description="Disordered" evidence="1">
    <location>
        <begin position="555"/>
        <end position="598"/>
    </location>
</feature>
<feature type="transmembrane region" description="Helical" evidence="2">
    <location>
        <begin position="51"/>
        <end position="70"/>
    </location>
</feature>
<evidence type="ECO:0000256" key="2">
    <source>
        <dbReference type="SAM" id="Phobius"/>
    </source>
</evidence>
<protein>
    <submittedName>
        <fullName evidence="3">Bacterial low temperature requirement A protein-domain-containing protein</fullName>
    </submittedName>
</protein>
<dbReference type="Pfam" id="PF06772">
    <property type="entry name" value="LtrA"/>
    <property type="match status" value="1"/>
</dbReference>
<reference evidence="3" key="2">
    <citation type="submission" date="2023-06" db="EMBL/GenBank/DDBJ databases">
        <authorList>
            <consortium name="Lawrence Berkeley National Laboratory"/>
            <person name="Haridas S."/>
            <person name="Hensen N."/>
            <person name="Bonometti L."/>
            <person name="Westerberg I."/>
            <person name="Brannstrom I.O."/>
            <person name="Guillou S."/>
            <person name="Cros-Aarteil S."/>
            <person name="Calhoun S."/>
            <person name="Kuo A."/>
            <person name="Mondo S."/>
            <person name="Pangilinan J."/>
            <person name="Riley R."/>
            <person name="Labutti K."/>
            <person name="Andreopoulos B."/>
            <person name="Lipzen A."/>
            <person name="Chen C."/>
            <person name="Yanf M."/>
            <person name="Daum C."/>
            <person name="Ng V."/>
            <person name="Clum A."/>
            <person name="Steindorff A."/>
            <person name="Ohm R."/>
            <person name="Martin F."/>
            <person name="Silar P."/>
            <person name="Natvig D."/>
            <person name="Lalanne C."/>
            <person name="Gautier V."/>
            <person name="Ament-Velasquez S.L."/>
            <person name="Kruys A."/>
            <person name="Hutchinson M.I."/>
            <person name="Powell A.J."/>
            <person name="Barry K."/>
            <person name="Miller A.N."/>
            <person name="Grigoriev I.V."/>
            <person name="Debuchy R."/>
            <person name="Gladieux P."/>
            <person name="Thoren M.H."/>
            <person name="Johannesson H."/>
        </authorList>
    </citation>
    <scope>NUCLEOTIDE SEQUENCE</scope>
    <source>
        <strain evidence="3">CBS 955.72</strain>
    </source>
</reference>
<name>A0AAJ0HSV9_9PEZI</name>
<feature type="transmembrane region" description="Helical" evidence="2">
    <location>
        <begin position="76"/>
        <end position="96"/>
    </location>
</feature>
<gene>
    <name evidence="3" type="ORF">B0T25DRAFT_446585</name>
</gene>
<feature type="transmembrane region" description="Helical" evidence="2">
    <location>
        <begin position="278"/>
        <end position="297"/>
    </location>
</feature>
<feature type="transmembrane region" description="Helical" evidence="2">
    <location>
        <begin position="460"/>
        <end position="479"/>
    </location>
</feature>
<evidence type="ECO:0000313" key="4">
    <source>
        <dbReference type="Proteomes" id="UP001275084"/>
    </source>
</evidence>
<feature type="compositionally biased region" description="Basic and acidic residues" evidence="1">
    <location>
        <begin position="560"/>
        <end position="571"/>
    </location>
</feature>
<evidence type="ECO:0000256" key="1">
    <source>
        <dbReference type="SAM" id="MobiDB-lite"/>
    </source>
</evidence>
<feature type="transmembrane region" description="Helical" evidence="2">
    <location>
        <begin position="522"/>
        <end position="541"/>
    </location>
</feature>
<keyword evidence="2" id="KW-0472">Membrane</keyword>
<keyword evidence="2" id="KW-1133">Transmembrane helix</keyword>
<proteinExistence type="predicted"/>
<feature type="transmembrane region" description="Helical" evidence="2">
    <location>
        <begin position="177"/>
        <end position="199"/>
    </location>
</feature>
<feature type="transmembrane region" description="Helical" evidence="2">
    <location>
        <begin position="491"/>
        <end position="510"/>
    </location>
</feature>
<dbReference type="EMBL" id="JAUIQD010000002">
    <property type="protein sequence ID" value="KAK3360647.1"/>
    <property type="molecule type" value="Genomic_DNA"/>
</dbReference>
<keyword evidence="2" id="KW-0812">Transmembrane</keyword>
<feature type="transmembrane region" description="Helical" evidence="2">
    <location>
        <begin position="140"/>
        <end position="165"/>
    </location>
</feature>
<evidence type="ECO:0000313" key="3">
    <source>
        <dbReference type="EMBL" id="KAK3360647.1"/>
    </source>
</evidence>
<organism evidence="3 4">
    <name type="scientific">Lasiosphaeria hispida</name>
    <dbReference type="NCBI Taxonomy" id="260671"/>
    <lineage>
        <taxon>Eukaryota</taxon>
        <taxon>Fungi</taxon>
        <taxon>Dikarya</taxon>
        <taxon>Ascomycota</taxon>
        <taxon>Pezizomycotina</taxon>
        <taxon>Sordariomycetes</taxon>
        <taxon>Sordariomycetidae</taxon>
        <taxon>Sordariales</taxon>
        <taxon>Lasiosphaeriaceae</taxon>
        <taxon>Lasiosphaeria</taxon>
    </lineage>
</organism>
<dbReference type="InterPro" id="IPR010640">
    <property type="entry name" value="Low_temperature_requirement_A"/>
</dbReference>
<accession>A0AAJ0HSV9</accession>
<sequence length="661" mass="73916">MHPFHRRKTIDEDRAKRRIHTIVPWIQNPLQGVDKEHLLFAPRHEASSLELFFDLFFVANLATFTAYHSIDDHSSLFAYIGFFAIIWVTWFHTVLYDVRFEGDSIYSRACKTVIMICFVGFALVGSNFAPGTDTGDNTNFRILCYTLVLSRVLFLIQYVVVGVFVGMAGRHDLFLPLFLNIAVYAVAAGAYAAMITAFTEDKPVTASNGIYSVWWILMLLETIATITISSFWRMLSFRKTHIVERMGLLTLIVIGEGAIGATKTVSRMMGKAGLDPEATGLVLCIVLILMGIWMIYFDNHPHGHFGTIKQQIWSALHFPIHLAIVGLVEGAQQVALARYIARGILKLEKSFAEYCFEDHLDGAKLTVKLAESINYLQLGKKLQSLIFLDEIQQDVYLVGNTTDICARSITGTGAADFPYALHLLYIHTASAMHSALGLPIPLDKDIIDTMFESWKLVYRYFWGAFMLLMASFLVVMILIRTTKADVFDYSAILNRSIVVLGALALLLLSVDKDLMYRIMETPWILPVSVLMIYLIILLDRVGAWVANRRNRSSGVPLVGEHQDHGHSKEGVGHSTTSKNRIRKQSLGSASVTPVRVGQGHDHRVSYNPLGTAIMPSYHDHAYAPASQVVSPEAISPGARDGYLMQPMYNRGGYMPVHNMGI</sequence>
<dbReference type="PANTHER" id="PTHR42101">
    <property type="entry name" value="CHROMOSOME 16, WHOLE GENOME SHOTGUN SEQUENCE"/>
    <property type="match status" value="1"/>
</dbReference>
<dbReference type="PANTHER" id="PTHR42101:SF1">
    <property type="entry name" value="LOW TEMPERATURE REQUIREMENT A"/>
    <property type="match status" value="1"/>
</dbReference>
<reference evidence="3" key="1">
    <citation type="journal article" date="2023" name="Mol. Phylogenet. Evol.">
        <title>Genome-scale phylogeny and comparative genomics of the fungal order Sordariales.</title>
        <authorList>
            <person name="Hensen N."/>
            <person name="Bonometti L."/>
            <person name="Westerberg I."/>
            <person name="Brannstrom I.O."/>
            <person name="Guillou S."/>
            <person name="Cros-Aarteil S."/>
            <person name="Calhoun S."/>
            <person name="Haridas S."/>
            <person name="Kuo A."/>
            <person name="Mondo S."/>
            <person name="Pangilinan J."/>
            <person name="Riley R."/>
            <person name="LaButti K."/>
            <person name="Andreopoulos B."/>
            <person name="Lipzen A."/>
            <person name="Chen C."/>
            <person name="Yan M."/>
            <person name="Daum C."/>
            <person name="Ng V."/>
            <person name="Clum A."/>
            <person name="Steindorff A."/>
            <person name="Ohm R.A."/>
            <person name="Martin F."/>
            <person name="Silar P."/>
            <person name="Natvig D.O."/>
            <person name="Lalanne C."/>
            <person name="Gautier V."/>
            <person name="Ament-Velasquez S.L."/>
            <person name="Kruys A."/>
            <person name="Hutchinson M.I."/>
            <person name="Powell A.J."/>
            <person name="Barry K."/>
            <person name="Miller A.N."/>
            <person name="Grigoriev I.V."/>
            <person name="Debuchy R."/>
            <person name="Gladieux P."/>
            <person name="Hiltunen Thoren M."/>
            <person name="Johannesson H."/>
        </authorList>
    </citation>
    <scope>NUCLEOTIDE SEQUENCE</scope>
    <source>
        <strain evidence="3">CBS 955.72</strain>
    </source>
</reference>
<comment type="caution">
    <text evidence="3">The sequence shown here is derived from an EMBL/GenBank/DDBJ whole genome shotgun (WGS) entry which is preliminary data.</text>
</comment>
<keyword evidence="4" id="KW-1185">Reference proteome</keyword>
<feature type="transmembrane region" description="Helical" evidence="2">
    <location>
        <begin position="108"/>
        <end position="128"/>
    </location>
</feature>
<feature type="transmembrane region" description="Helical" evidence="2">
    <location>
        <begin position="211"/>
        <end position="235"/>
    </location>
</feature>
<dbReference type="AlphaFoldDB" id="A0AAJ0HSV9"/>